<dbReference type="PANTHER" id="PTHR30616">
    <property type="entry name" value="UNCHARACTERIZED PROTEIN YFIH"/>
    <property type="match status" value="1"/>
</dbReference>
<evidence type="ECO:0000256" key="4">
    <source>
        <dbReference type="ARBA" id="ARBA00022679"/>
    </source>
</evidence>
<evidence type="ECO:0000256" key="8">
    <source>
        <dbReference type="ARBA" id="ARBA00047989"/>
    </source>
</evidence>
<dbReference type="InterPro" id="IPR011324">
    <property type="entry name" value="Cytotoxic_necrot_fac-like_cat"/>
</dbReference>
<evidence type="ECO:0000313" key="13">
    <source>
        <dbReference type="Proteomes" id="UP000824090"/>
    </source>
</evidence>
<dbReference type="AlphaFoldDB" id="A0A9D1L5Q4"/>
<name>A0A9D1L5Q4_9FIRM</name>
<dbReference type="Gene3D" id="3.60.140.10">
    <property type="entry name" value="CNF1/YfiH-like putative cysteine hydrolases"/>
    <property type="match status" value="1"/>
</dbReference>
<gene>
    <name evidence="12" type="primary">pgeF</name>
    <name evidence="12" type="ORF">IAC50_00365</name>
</gene>
<keyword evidence="5" id="KW-0479">Metal-binding</keyword>
<keyword evidence="4" id="KW-0808">Transferase</keyword>
<evidence type="ECO:0000256" key="7">
    <source>
        <dbReference type="ARBA" id="ARBA00022833"/>
    </source>
</evidence>
<evidence type="ECO:0000256" key="9">
    <source>
        <dbReference type="ARBA" id="ARBA00048968"/>
    </source>
</evidence>
<reference evidence="12" key="2">
    <citation type="journal article" date="2021" name="PeerJ">
        <title>Extensive microbial diversity within the chicken gut microbiome revealed by metagenomics and culture.</title>
        <authorList>
            <person name="Gilroy R."/>
            <person name="Ravi A."/>
            <person name="Getino M."/>
            <person name="Pursley I."/>
            <person name="Horton D.L."/>
            <person name="Alikhan N.F."/>
            <person name="Baker D."/>
            <person name="Gharbi K."/>
            <person name="Hall N."/>
            <person name="Watson M."/>
            <person name="Adriaenssens E.M."/>
            <person name="Foster-Nyarko E."/>
            <person name="Jarju S."/>
            <person name="Secka A."/>
            <person name="Antonio M."/>
            <person name="Oren A."/>
            <person name="Chaudhuri R.R."/>
            <person name="La Ragione R."/>
            <person name="Hildebrand F."/>
            <person name="Pallen M.J."/>
        </authorList>
    </citation>
    <scope>NUCLEOTIDE SEQUENCE</scope>
    <source>
        <strain evidence="12">ChiHcec3-6078</strain>
    </source>
</reference>
<dbReference type="SUPFAM" id="SSF64438">
    <property type="entry name" value="CNF1/YfiH-like putative cysteine hydrolases"/>
    <property type="match status" value="1"/>
</dbReference>
<keyword evidence="7" id="KW-0862">Zinc</keyword>
<evidence type="ECO:0000256" key="11">
    <source>
        <dbReference type="RuleBase" id="RU361274"/>
    </source>
</evidence>
<dbReference type="InterPro" id="IPR003730">
    <property type="entry name" value="Cu_polyphenol_OxRdtase"/>
</dbReference>
<evidence type="ECO:0000256" key="5">
    <source>
        <dbReference type="ARBA" id="ARBA00022723"/>
    </source>
</evidence>
<evidence type="ECO:0000313" key="12">
    <source>
        <dbReference type="EMBL" id="HIU24936.1"/>
    </source>
</evidence>
<comment type="catalytic activity">
    <reaction evidence="9">
        <text>adenosine + phosphate = alpha-D-ribose 1-phosphate + adenine</text>
        <dbReference type="Rhea" id="RHEA:27642"/>
        <dbReference type="ChEBI" id="CHEBI:16335"/>
        <dbReference type="ChEBI" id="CHEBI:16708"/>
        <dbReference type="ChEBI" id="CHEBI:43474"/>
        <dbReference type="ChEBI" id="CHEBI:57720"/>
        <dbReference type="EC" id="2.4.2.1"/>
    </reaction>
    <physiologicalReaction direction="left-to-right" evidence="9">
        <dbReference type="Rhea" id="RHEA:27643"/>
    </physiologicalReaction>
</comment>
<dbReference type="InterPro" id="IPR038371">
    <property type="entry name" value="Cu_polyphenol_OxRdtase_sf"/>
</dbReference>
<proteinExistence type="inferred from homology"/>
<reference evidence="12" key="1">
    <citation type="submission" date="2020-10" db="EMBL/GenBank/DDBJ databases">
        <authorList>
            <person name="Gilroy R."/>
        </authorList>
    </citation>
    <scope>NUCLEOTIDE SEQUENCE</scope>
    <source>
        <strain evidence="12">ChiHcec3-6078</strain>
    </source>
</reference>
<keyword evidence="6" id="KW-0378">Hydrolase</keyword>
<evidence type="ECO:0000256" key="1">
    <source>
        <dbReference type="ARBA" id="ARBA00000553"/>
    </source>
</evidence>
<comment type="function">
    <text evidence="2">Purine nucleoside enzyme that catalyzes the phosphorolysis of adenosine and inosine nucleosides, yielding D-ribose 1-phosphate and the respective free bases, adenine and hypoxanthine. Also catalyzes the phosphorolysis of S-methyl-5'-thioadenosine into adenine and S-methyl-5-thio-alpha-D-ribose 1-phosphate. Also has adenosine deaminase activity.</text>
</comment>
<evidence type="ECO:0000256" key="6">
    <source>
        <dbReference type="ARBA" id="ARBA00022801"/>
    </source>
</evidence>
<dbReference type="EMBL" id="DVMP01000006">
    <property type="protein sequence ID" value="HIU24936.1"/>
    <property type="molecule type" value="Genomic_DNA"/>
</dbReference>
<dbReference type="NCBIfam" id="TIGR00726">
    <property type="entry name" value="peptidoglycan editing factor PgeF"/>
    <property type="match status" value="1"/>
</dbReference>
<dbReference type="GO" id="GO:0016787">
    <property type="term" value="F:hydrolase activity"/>
    <property type="evidence" value="ECO:0007669"/>
    <property type="project" value="UniProtKB-KW"/>
</dbReference>
<evidence type="ECO:0000256" key="3">
    <source>
        <dbReference type="ARBA" id="ARBA00007353"/>
    </source>
</evidence>
<comment type="catalytic activity">
    <reaction evidence="8">
        <text>adenosine + H2O + H(+) = inosine + NH4(+)</text>
        <dbReference type="Rhea" id="RHEA:24408"/>
        <dbReference type="ChEBI" id="CHEBI:15377"/>
        <dbReference type="ChEBI" id="CHEBI:15378"/>
        <dbReference type="ChEBI" id="CHEBI:16335"/>
        <dbReference type="ChEBI" id="CHEBI:17596"/>
        <dbReference type="ChEBI" id="CHEBI:28938"/>
        <dbReference type="EC" id="3.5.4.4"/>
    </reaction>
    <physiologicalReaction direction="left-to-right" evidence="8">
        <dbReference type="Rhea" id="RHEA:24409"/>
    </physiologicalReaction>
</comment>
<dbReference type="Proteomes" id="UP000824090">
    <property type="component" value="Unassembled WGS sequence"/>
</dbReference>
<protein>
    <recommendedName>
        <fullName evidence="11">Purine nucleoside phosphorylase</fullName>
    </recommendedName>
</protein>
<evidence type="ECO:0000256" key="10">
    <source>
        <dbReference type="ARBA" id="ARBA00049893"/>
    </source>
</evidence>
<dbReference type="GO" id="GO:0017061">
    <property type="term" value="F:S-methyl-5-thioadenosine phosphorylase activity"/>
    <property type="evidence" value="ECO:0007669"/>
    <property type="project" value="UniProtKB-EC"/>
</dbReference>
<dbReference type="Pfam" id="PF02578">
    <property type="entry name" value="Cu-oxidase_4"/>
    <property type="match status" value="1"/>
</dbReference>
<comment type="catalytic activity">
    <reaction evidence="10">
        <text>S-methyl-5'-thioadenosine + phosphate = 5-(methylsulfanyl)-alpha-D-ribose 1-phosphate + adenine</text>
        <dbReference type="Rhea" id="RHEA:11852"/>
        <dbReference type="ChEBI" id="CHEBI:16708"/>
        <dbReference type="ChEBI" id="CHEBI:17509"/>
        <dbReference type="ChEBI" id="CHEBI:43474"/>
        <dbReference type="ChEBI" id="CHEBI:58533"/>
        <dbReference type="EC" id="2.4.2.28"/>
    </reaction>
    <physiologicalReaction direction="left-to-right" evidence="10">
        <dbReference type="Rhea" id="RHEA:11853"/>
    </physiologicalReaction>
</comment>
<accession>A0A9D1L5Q4</accession>
<comment type="catalytic activity">
    <reaction evidence="1">
        <text>inosine + phosphate = alpha-D-ribose 1-phosphate + hypoxanthine</text>
        <dbReference type="Rhea" id="RHEA:27646"/>
        <dbReference type="ChEBI" id="CHEBI:17368"/>
        <dbReference type="ChEBI" id="CHEBI:17596"/>
        <dbReference type="ChEBI" id="CHEBI:43474"/>
        <dbReference type="ChEBI" id="CHEBI:57720"/>
        <dbReference type="EC" id="2.4.2.1"/>
    </reaction>
    <physiologicalReaction direction="left-to-right" evidence="1">
        <dbReference type="Rhea" id="RHEA:27647"/>
    </physiologicalReaction>
</comment>
<dbReference type="PANTHER" id="PTHR30616:SF2">
    <property type="entry name" value="PURINE NUCLEOSIDE PHOSPHORYLASE LACC1"/>
    <property type="match status" value="1"/>
</dbReference>
<comment type="caution">
    <text evidence="12">The sequence shown here is derived from an EMBL/GenBank/DDBJ whole genome shotgun (WGS) entry which is preliminary data.</text>
</comment>
<sequence>MEKKYIDVFSRFKEVGGFFSTKYGASEGYPYNRRDIFKEAGAGEAVPVWPKQVHGNRIAVVSRPPEEPLSIEDTDGVITNQEKVLLTTVHADCLPVYFFDRKRKVIGLVHAGWRGTVASIAVRAVCEMERAFGSGREDINVYIGPGISRCCFETGREVYDEFAGKWSFMPQLTHVKINEAGEEKYYIDLKGVNLRLLEAAGIAPENIEVSPHCTCCEPELFCSYRREGGTYKRMGAGLWLNYQPEGSQTAEKEEK</sequence>
<dbReference type="GO" id="GO:0005507">
    <property type="term" value="F:copper ion binding"/>
    <property type="evidence" value="ECO:0007669"/>
    <property type="project" value="TreeGrafter"/>
</dbReference>
<comment type="similarity">
    <text evidence="3 11">Belongs to the purine nucleoside phosphorylase YfiH/LACC1 family.</text>
</comment>
<dbReference type="CDD" id="cd16833">
    <property type="entry name" value="YfiH"/>
    <property type="match status" value="1"/>
</dbReference>
<evidence type="ECO:0000256" key="2">
    <source>
        <dbReference type="ARBA" id="ARBA00003215"/>
    </source>
</evidence>
<organism evidence="12 13">
    <name type="scientific">Candidatus Allocopromorpha excrementigallinarum</name>
    <dbReference type="NCBI Taxonomy" id="2840742"/>
    <lineage>
        <taxon>Bacteria</taxon>
        <taxon>Bacillati</taxon>
        <taxon>Bacillota</taxon>
        <taxon>Clostridia</taxon>
        <taxon>Eubacteriales</taxon>
        <taxon>Eubacteriaceae</taxon>
        <taxon>Eubacteriaceae incertae sedis</taxon>
        <taxon>Candidatus Allocopromorpha</taxon>
    </lineage>
</organism>